<dbReference type="FunCoup" id="A0A1C7N3Q2">
    <property type="interactions" value="13"/>
</dbReference>
<feature type="region of interest" description="Disordered" evidence="2">
    <location>
        <begin position="1"/>
        <end position="72"/>
    </location>
</feature>
<dbReference type="InterPro" id="IPR004148">
    <property type="entry name" value="BAR_dom"/>
</dbReference>
<keyword evidence="5" id="KW-1185">Reference proteome</keyword>
<feature type="coiled-coil region" evidence="1">
    <location>
        <begin position="116"/>
        <end position="143"/>
    </location>
</feature>
<dbReference type="EMBL" id="LUGH01000606">
    <property type="protein sequence ID" value="OBZ83775.1"/>
    <property type="molecule type" value="Genomic_DNA"/>
</dbReference>
<dbReference type="InParanoid" id="A0A1C7N3Q2"/>
<dbReference type="GO" id="GO:0005737">
    <property type="term" value="C:cytoplasm"/>
    <property type="evidence" value="ECO:0007669"/>
    <property type="project" value="InterPro"/>
</dbReference>
<evidence type="ECO:0000313" key="4">
    <source>
        <dbReference type="EMBL" id="OBZ83775.1"/>
    </source>
</evidence>
<dbReference type="InterPro" id="IPR018859">
    <property type="entry name" value="BAR_dom-cont"/>
</dbReference>
<evidence type="ECO:0000256" key="2">
    <source>
        <dbReference type="SAM" id="MobiDB-lite"/>
    </source>
</evidence>
<dbReference type="InterPro" id="IPR027267">
    <property type="entry name" value="AH/BAR_dom_sf"/>
</dbReference>
<keyword evidence="1" id="KW-0175">Coiled coil</keyword>
<dbReference type="Proteomes" id="UP000093000">
    <property type="component" value="Unassembled WGS sequence"/>
</dbReference>
<evidence type="ECO:0000313" key="5">
    <source>
        <dbReference type="Proteomes" id="UP000093000"/>
    </source>
</evidence>
<dbReference type="STRING" id="101091.A0A1C7N3Q2"/>
<feature type="coiled-coil region" evidence="1">
    <location>
        <begin position="273"/>
        <end position="300"/>
    </location>
</feature>
<evidence type="ECO:0000259" key="3">
    <source>
        <dbReference type="SMART" id="SM00721"/>
    </source>
</evidence>
<proteinExistence type="predicted"/>
<gene>
    <name evidence="4" type="primary">GVP36_1</name>
    <name evidence="4" type="ORF">A0J61_08175</name>
</gene>
<organism evidence="4 5">
    <name type="scientific">Choanephora cucurbitarum</name>
    <dbReference type="NCBI Taxonomy" id="101091"/>
    <lineage>
        <taxon>Eukaryota</taxon>
        <taxon>Fungi</taxon>
        <taxon>Fungi incertae sedis</taxon>
        <taxon>Mucoromycota</taxon>
        <taxon>Mucoromycotina</taxon>
        <taxon>Mucoromycetes</taxon>
        <taxon>Mucorales</taxon>
        <taxon>Mucorineae</taxon>
        <taxon>Choanephoraceae</taxon>
        <taxon>Choanephoroideae</taxon>
        <taxon>Choanephora</taxon>
    </lineage>
</organism>
<comment type="caution">
    <text evidence="4">The sequence shown here is derived from an EMBL/GenBank/DDBJ whole genome shotgun (WGS) entry which is preliminary data.</text>
</comment>
<feature type="compositionally biased region" description="Polar residues" evidence="2">
    <location>
        <begin position="34"/>
        <end position="44"/>
    </location>
</feature>
<name>A0A1C7N3Q2_9FUNG</name>
<sequence>MSTEEQRVNASKEDTQNENVSAEPTVESEDQKLDTVSNNQQQEVKQLPSDPIHITQDQLDSTPSTNQHSSSGILESTLDSLATISSKINPITHRIGKQLGQVRQYAQEKFGTAGDITELPQDYKQLENRVDQLQQLYQNFLKVTKVYNTPYYDYPIKFASTVTNQILQLTNEANQNTQNLEHPKTLSHAMGQVASQSASELGRDEALRVALNKFASISNKVGNARLAMDSELVSRFYNPLQSCLKTSIEDANKTRRVVQQKRLVLDAAKTIYKESSGTALNAARLEVEQAEDQFVSAVEEATLLMKTVVEDPEPYRDLAEFVQVQLVYYREAQEAFSKLLPELQEIQKTQETIYDSLTSDI</sequence>
<dbReference type="Pfam" id="PF10455">
    <property type="entry name" value="BAR_2"/>
    <property type="match status" value="2"/>
</dbReference>
<dbReference type="Gene3D" id="1.20.1270.60">
    <property type="entry name" value="Arfaptin homology (AH) domain/BAR domain"/>
    <property type="match status" value="1"/>
</dbReference>
<dbReference type="AlphaFoldDB" id="A0A1C7N3Q2"/>
<accession>A0A1C7N3Q2</accession>
<reference evidence="4 5" key="1">
    <citation type="submission" date="2016-03" db="EMBL/GenBank/DDBJ databases">
        <title>Choanephora cucurbitarum.</title>
        <authorList>
            <person name="Min B."/>
            <person name="Park H."/>
            <person name="Park J.-H."/>
            <person name="Shin H.-D."/>
            <person name="Choi I.-G."/>
        </authorList>
    </citation>
    <scope>NUCLEOTIDE SEQUENCE [LARGE SCALE GENOMIC DNA]</scope>
    <source>
        <strain evidence="4 5">KUS-F28377</strain>
    </source>
</reference>
<dbReference type="SUPFAM" id="SSF103657">
    <property type="entry name" value="BAR/IMD domain-like"/>
    <property type="match status" value="1"/>
</dbReference>
<dbReference type="SMART" id="SM00721">
    <property type="entry name" value="BAR"/>
    <property type="match status" value="1"/>
</dbReference>
<feature type="compositionally biased region" description="Polar residues" evidence="2">
    <location>
        <begin position="55"/>
        <end position="72"/>
    </location>
</feature>
<evidence type="ECO:0000256" key="1">
    <source>
        <dbReference type="SAM" id="Coils"/>
    </source>
</evidence>
<feature type="compositionally biased region" description="Basic and acidic residues" evidence="2">
    <location>
        <begin position="1"/>
        <end position="15"/>
    </location>
</feature>
<dbReference type="OrthoDB" id="5549748at2759"/>
<feature type="domain" description="BAR" evidence="3">
    <location>
        <begin position="94"/>
        <end position="345"/>
    </location>
</feature>
<protein>
    <submittedName>
        <fullName evidence="4">Protein GVP36</fullName>
    </submittedName>
</protein>